<feature type="transmembrane region" description="Helical" evidence="1">
    <location>
        <begin position="101"/>
        <end position="119"/>
    </location>
</feature>
<name>A0ABQ5R5J9_9ACTN</name>
<evidence type="ECO:0000313" key="2">
    <source>
        <dbReference type="EMBL" id="GLI02026.1"/>
    </source>
</evidence>
<sequence length="367" mass="38404">MTISGIRPVDTPARTDLVRAATPREDAVMVLLAACLVGGALSDGWAHANVIETLEGFFTPWHGLLYAGFAGSAAWTFWLAYQRRDQAPRWWRDGWPAGYRLGALGVLLFLVGGLADMVWHETIGIEVGLEATFSPSHMLLVVGGVLIVTSPLRSWWVTGGRAITGIVSVTLGAMATTILLTHSSAFLTLAPTQPYDGYDGDETGLQGMSRLVALTGVSSYVITTLLLTVPLLLVLRRRPTLGAATAITAGVALFVMVMFEFPAAQAAGAVAAVCGAAVADTLIARLDAVRGTGAPLRLVIAGALFPALVWSGQLLGLHVAEGLQWPAEMWTGVIVLTAILGALLGTLAGGYSGQPAGIREPRTSPLA</sequence>
<evidence type="ECO:0000313" key="3">
    <source>
        <dbReference type="Proteomes" id="UP001144280"/>
    </source>
</evidence>
<gene>
    <name evidence="2" type="ORF">Pa4123_73030</name>
</gene>
<comment type="caution">
    <text evidence="2">The sequence shown here is derived from an EMBL/GenBank/DDBJ whole genome shotgun (WGS) entry which is preliminary data.</text>
</comment>
<keyword evidence="1" id="KW-1133">Transmembrane helix</keyword>
<feature type="transmembrane region" description="Helical" evidence="1">
    <location>
        <begin position="241"/>
        <end position="259"/>
    </location>
</feature>
<organism evidence="2 3">
    <name type="scientific">Phytohabitans aurantiacus</name>
    <dbReference type="NCBI Taxonomy" id="3016789"/>
    <lineage>
        <taxon>Bacteria</taxon>
        <taxon>Bacillati</taxon>
        <taxon>Actinomycetota</taxon>
        <taxon>Actinomycetes</taxon>
        <taxon>Micromonosporales</taxon>
        <taxon>Micromonosporaceae</taxon>
    </lineage>
</organism>
<dbReference type="EMBL" id="BSDI01000053">
    <property type="protein sequence ID" value="GLI02026.1"/>
    <property type="molecule type" value="Genomic_DNA"/>
</dbReference>
<protein>
    <submittedName>
        <fullName evidence="2">Uncharacterized protein</fullName>
    </submittedName>
</protein>
<reference evidence="2" key="1">
    <citation type="submission" date="2022-12" db="EMBL/GenBank/DDBJ databases">
        <title>New Phytohabitans aurantiacus sp. RD004123 nov., an actinomycete isolated from soil.</title>
        <authorList>
            <person name="Triningsih D.W."/>
            <person name="Harunari E."/>
            <person name="Igarashi Y."/>
        </authorList>
    </citation>
    <scope>NUCLEOTIDE SEQUENCE</scope>
    <source>
        <strain evidence="2">RD004123</strain>
    </source>
</reference>
<dbReference type="Proteomes" id="UP001144280">
    <property type="component" value="Unassembled WGS sequence"/>
</dbReference>
<accession>A0ABQ5R5J9</accession>
<evidence type="ECO:0000256" key="1">
    <source>
        <dbReference type="SAM" id="Phobius"/>
    </source>
</evidence>
<feature type="transmembrane region" description="Helical" evidence="1">
    <location>
        <begin position="329"/>
        <end position="352"/>
    </location>
</feature>
<keyword evidence="1" id="KW-0472">Membrane</keyword>
<feature type="transmembrane region" description="Helical" evidence="1">
    <location>
        <begin position="211"/>
        <end position="234"/>
    </location>
</feature>
<feature type="transmembrane region" description="Helical" evidence="1">
    <location>
        <begin position="169"/>
        <end position="191"/>
    </location>
</feature>
<feature type="transmembrane region" description="Helical" evidence="1">
    <location>
        <begin position="139"/>
        <end position="157"/>
    </location>
</feature>
<feature type="transmembrane region" description="Helical" evidence="1">
    <location>
        <begin position="265"/>
        <end position="284"/>
    </location>
</feature>
<feature type="transmembrane region" description="Helical" evidence="1">
    <location>
        <begin position="60"/>
        <end position="81"/>
    </location>
</feature>
<feature type="transmembrane region" description="Helical" evidence="1">
    <location>
        <begin position="296"/>
        <end position="317"/>
    </location>
</feature>
<keyword evidence="1" id="KW-0812">Transmembrane</keyword>
<dbReference type="RefSeq" id="WP_281903502.1">
    <property type="nucleotide sequence ID" value="NZ_BSDI01000053.1"/>
</dbReference>
<feature type="transmembrane region" description="Helical" evidence="1">
    <location>
        <begin position="27"/>
        <end position="48"/>
    </location>
</feature>
<keyword evidence="3" id="KW-1185">Reference proteome</keyword>
<proteinExistence type="predicted"/>